<gene>
    <name evidence="1" type="ORF">BDN72DRAFT_865539</name>
</gene>
<dbReference type="Proteomes" id="UP000308600">
    <property type="component" value="Unassembled WGS sequence"/>
</dbReference>
<sequence length="1008" mass="111383">MAPDDNPPQVQVEGRKTRATNQSQHPGGVILPRTRRPTEEVEQARQAAAAQRDELAQAKTKAKGKVATIQADLEAEEDILNQIRSDPFRAKSAGRSTPRKSSNQKKGSAREATKKKATSSACKAVVDDDVSDSNDLEYRDQPQMSNVVGAGDDAGDADPPLQSPPTQDDAPPPNIEKRKRKKDSVEEPAEKTNKSKAGTKKVKLASHLEVSGVRKDWEAEKRRAAQEPEKAEGVSGEGEVVRLGGIVGSDEEADDVARQAYKKVAGDSASSRAKPAKSRTFDPTKAPFTIDRKPLPPPKSQRAAHNGENKWKLSHLPAEISRDDFTGIFAPRVREKAGTIAPWEMLTKKEVQKLVDSVFRIEPKVVVDVDGALSGLVGYRINQWRNGFVKAASDAVKHLLDQQSDLLDTKSRIKTFINMYFEEVTPESNSQIRTVAFHWKTWKDGKKKGFFQNPLIIRTFATAHLALINAEGSDKLDAGSSKKHWPLGALVLSAQAVEHILKSWVTGTFVPTPGPAGFFSADNYADYDERQPGPQKGRAATVRINRATRYLPTLKTFDDAQWAKIYKGAMTYITPDFTLKFRTVNMLYIDNEKLCQILHGYRARVPWPASGLNTCYRLFLSSYHHRHHPPDIFNNNSAYMQRERSDEEEVDCRCSICLLAGPNGRVQTRVTARRHEARDLNRSIQHHPGPNPSFPTSTRSNNTQSNSIFRLDDSDDEPAEAHDDMGDGNGSGDSEGDEFEAQADHGEGGWGQPRVRFELDVDGGEEEDEDEPFIGTGQANGAGPVFEDLTDDPLFREQLSIWEPETDDGPDTSSGSGDLDLPPAFSESALRRNFYVHVFLGSAFEGMTHGAVRLMLNGFSVASRYVEEIFPIPVAQTLATVERRLGISTQDFIPEAGAKRGLGLFRPPSLKIQWPDLAAITENVPQPPQAPVLSRSFYPISRDIPSLHVIYSLLIRPSVLWRSFYPISRNIPSSYVYVATGNAKATPLPKIISPDLAEYPVDNPSYGA</sequence>
<accession>A0ACD2ZZD6</accession>
<dbReference type="EMBL" id="ML209127">
    <property type="protein sequence ID" value="TFK58958.1"/>
    <property type="molecule type" value="Genomic_DNA"/>
</dbReference>
<organism evidence="1 2">
    <name type="scientific">Pluteus cervinus</name>
    <dbReference type="NCBI Taxonomy" id="181527"/>
    <lineage>
        <taxon>Eukaryota</taxon>
        <taxon>Fungi</taxon>
        <taxon>Dikarya</taxon>
        <taxon>Basidiomycota</taxon>
        <taxon>Agaricomycotina</taxon>
        <taxon>Agaricomycetes</taxon>
        <taxon>Agaricomycetidae</taxon>
        <taxon>Agaricales</taxon>
        <taxon>Pluteineae</taxon>
        <taxon>Pluteaceae</taxon>
        <taxon>Pluteus</taxon>
    </lineage>
</organism>
<evidence type="ECO:0000313" key="1">
    <source>
        <dbReference type="EMBL" id="TFK58958.1"/>
    </source>
</evidence>
<evidence type="ECO:0000313" key="2">
    <source>
        <dbReference type="Proteomes" id="UP000308600"/>
    </source>
</evidence>
<name>A0ACD2ZZD6_9AGAR</name>
<keyword evidence="2" id="KW-1185">Reference proteome</keyword>
<protein>
    <submittedName>
        <fullName evidence="1">Uncharacterized protein</fullName>
    </submittedName>
</protein>
<proteinExistence type="predicted"/>
<reference evidence="1 2" key="1">
    <citation type="journal article" date="2019" name="Nat. Ecol. Evol.">
        <title>Megaphylogeny resolves global patterns of mushroom evolution.</title>
        <authorList>
            <person name="Varga T."/>
            <person name="Krizsan K."/>
            <person name="Foldi C."/>
            <person name="Dima B."/>
            <person name="Sanchez-Garcia M."/>
            <person name="Sanchez-Ramirez S."/>
            <person name="Szollosi G.J."/>
            <person name="Szarkandi J.G."/>
            <person name="Papp V."/>
            <person name="Albert L."/>
            <person name="Andreopoulos W."/>
            <person name="Angelini C."/>
            <person name="Antonin V."/>
            <person name="Barry K.W."/>
            <person name="Bougher N.L."/>
            <person name="Buchanan P."/>
            <person name="Buyck B."/>
            <person name="Bense V."/>
            <person name="Catcheside P."/>
            <person name="Chovatia M."/>
            <person name="Cooper J."/>
            <person name="Damon W."/>
            <person name="Desjardin D."/>
            <person name="Finy P."/>
            <person name="Geml J."/>
            <person name="Haridas S."/>
            <person name="Hughes K."/>
            <person name="Justo A."/>
            <person name="Karasinski D."/>
            <person name="Kautmanova I."/>
            <person name="Kiss B."/>
            <person name="Kocsube S."/>
            <person name="Kotiranta H."/>
            <person name="LaButti K.M."/>
            <person name="Lechner B.E."/>
            <person name="Liimatainen K."/>
            <person name="Lipzen A."/>
            <person name="Lukacs Z."/>
            <person name="Mihaltcheva S."/>
            <person name="Morgado L.N."/>
            <person name="Niskanen T."/>
            <person name="Noordeloos M.E."/>
            <person name="Ohm R.A."/>
            <person name="Ortiz-Santana B."/>
            <person name="Ovrebo C."/>
            <person name="Racz N."/>
            <person name="Riley R."/>
            <person name="Savchenko A."/>
            <person name="Shiryaev A."/>
            <person name="Soop K."/>
            <person name="Spirin V."/>
            <person name="Szebenyi C."/>
            <person name="Tomsovsky M."/>
            <person name="Tulloss R.E."/>
            <person name="Uehling J."/>
            <person name="Grigoriev I.V."/>
            <person name="Vagvolgyi C."/>
            <person name="Papp T."/>
            <person name="Martin F.M."/>
            <person name="Miettinen O."/>
            <person name="Hibbett D.S."/>
            <person name="Nagy L.G."/>
        </authorList>
    </citation>
    <scope>NUCLEOTIDE SEQUENCE [LARGE SCALE GENOMIC DNA]</scope>
    <source>
        <strain evidence="1 2">NL-1719</strain>
    </source>
</reference>